<gene>
    <name evidence="2" type="ORF">A1Q1_03925</name>
</gene>
<dbReference type="OrthoDB" id="2595178at2759"/>
<evidence type="ECO:0000256" key="1">
    <source>
        <dbReference type="SAM" id="MobiDB-lite"/>
    </source>
</evidence>
<evidence type="ECO:0000313" key="3">
    <source>
        <dbReference type="Proteomes" id="UP000002748"/>
    </source>
</evidence>
<feature type="region of interest" description="Disordered" evidence="1">
    <location>
        <begin position="16"/>
        <end position="44"/>
    </location>
</feature>
<evidence type="ECO:0000313" key="2">
    <source>
        <dbReference type="EMBL" id="EJT47296.1"/>
    </source>
</evidence>
<reference evidence="2 3" key="1">
    <citation type="journal article" date="2012" name="Eukaryot. Cell">
        <title>Draft genome sequence of CBS 2479, the standard type strain of Trichosporon asahii.</title>
        <authorList>
            <person name="Yang R.Y."/>
            <person name="Li H.T."/>
            <person name="Zhu H."/>
            <person name="Zhou G.P."/>
            <person name="Wang M."/>
            <person name="Wang L."/>
        </authorList>
    </citation>
    <scope>NUCLEOTIDE SEQUENCE [LARGE SCALE GENOMIC DNA]</scope>
    <source>
        <strain evidence="3">ATCC 90039 / CBS 2479 / JCM 2466 / KCTC 7840 / NCYC 2677 / UAMH 7654</strain>
    </source>
</reference>
<dbReference type="GeneID" id="25987438"/>
<dbReference type="EMBL" id="ALBS01000258">
    <property type="protein sequence ID" value="EJT47296.1"/>
    <property type="molecule type" value="Genomic_DNA"/>
</dbReference>
<organism evidence="2 3">
    <name type="scientific">Trichosporon asahii var. asahii (strain ATCC 90039 / CBS 2479 / JCM 2466 / KCTC 7840 / NBRC 103889/ NCYC 2677 / UAMH 7654)</name>
    <name type="common">Yeast</name>
    <dbReference type="NCBI Taxonomy" id="1186058"/>
    <lineage>
        <taxon>Eukaryota</taxon>
        <taxon>Fungi</taxon>
        <taxon>Dikarya</taxon>
        <taxon>Basidiomycota</taxon>
        <taxon>Agaricomycotina</taxon>
        <taxon>Tremellomycetes</taxon>
        <taxon>Trichosporonales</taxon>
        <taxon>Trichosporonaceae</taxon>
        <taxon>Trichosporon</taxon>
    </lineage>
</organism>
<dbReference type="VEuPathDB" id="FungiDB:A1Q1_03925"/>
<dbReference type="Proteomes" id="UP000002748">
    <property type="component" value="Unassembled WGS sequence"/>
</dbReference>
<accession>J5SSF7</accession>
<dbReference type="KEGG" id="tasa:A1Q1_03925"/>
<feature type="compositionally biased region" description="Polar residues" evidence="1">
    <location>
        <begin position="471"/>
        <end position="480"/>
    </location>
</feature>
<feature type="region of interest" description="Disordered" evidence="1">
    <location>
        <begin position="471"/>
        <end position="493"/>
    </location>
</feature>
<feature type="compositionally biased region" description="Basic residues" evidence="1">
    <location>
        <begin position="596"/>
        <end position="605"/>
    </location>
</feature>
<dbReference type="HOGENOM" id="CLU_485006_0_0_1"/>
<name>J5SSF7_TRIAS</name>
<dbReference type="RefSeq" id="XP_014177825.1">
    <property type="nucleotide sequence ID" value="XM_014322350.1"/>
</dbReference>
<feature type="region of interest" description="Disordered" evidence="1">
    <location>
        <begin position="593"/>
        <end position="630"/>
    </location>
</feature>
<comment type="caution">
    <text evidence="2">The sequence shown here is derived from an EMBL/GenBank/DDBJ whole genome shotgun (WGS) entry which is preliminary data.</text>
</comment>
<sequence>MRTAWDAWPTSDLASSYPPRAATIGHPLTRSNTRPSSPPPLPSGIDRSYALTARLERMNSPPQAVLPVEIIRKIIQAALVLPKGYPDRIPRVDELPTPAPSPSIHGSFPTDPFLPTRRSSDLDDRPTFAEGHWDPSWDEFGGRTARKLAKDRDDARVRVAKTARAMMRVCRTWKLLVTRYLYAEPQLTGENVALLAHSVVTGDRKWSDINLHPHSVPGRWITTLDLSRLDPGALYLGADAAVVTQALEALLELTPSVVHLRLPPSGVSLTDLRHSPCMRTVRALEGVHLRNSADEEAAIRLLRATKALEVLGLVWVGNRAEEDEQLDLDEEEDEAGPQLSMANLHTLTFKNGTPGPLLCALTLANLPRLTRLVTSPYSPSLLVHSDDAKRGGVRAFQAWHGDKIRSLTYVAVPDFPRRDLLPLPDTLSLHPNLEHLHLAMPHRLLHDSASLAPALFSRRLSVLSVPRWPRVTQTDASTSPHHAEPQDGRPQGNNFLFSLAESGHKKVEKVVVDGFTWVPPSLGRWAADSGDCAMMRRWAAWLSSRGIELLDQDGAGIPAYERGRAELRRPSAGATSGPVRRGSDAYAPAVVQVGRGRGKGAKGRRVSLGTYGQSGGMPARTRRAIDEDGG</sequence>
<proteinExistence type="predicted"/>
<dbReference type="AlphaFoldDB" id="J5SSF7"/>
<protein>
    <submittedName>
        <fullName evidence="2">Uncharacterized protein</fullName>
    </submittedName>
</protein>